<keyword evidence="5 9" id="KW-0418">Kinase</keyword>
<organism evidence="9 10">
    <name type="scientific">Solilutibacter pythonis</name>
    <dbReference type="NCBI Taxonomy" id="2483112"/>
    <lineage>
        <taxon>Bacteria</taxon>
        <taxon>Pseudomonadati</taxon>
        <taxon>Pseudomonadota</taxon>
        <taxon>Gammaproteobacteria</taxon>
        <taxon>Lysobacterales</taxon>
        <taxon>Lysobacteraceae</taxon>
        <taxon>Solilutibacter</taxon>
    </lineage>
</organism>
<evidence type="ECO:0000256" key="1">
    <source>
        <dbReference type="ARBA" id="ARBA00000085"/>
    </source>
</evidence>
<reference evidence="9 10" key="1">
    <citation type="submission" date="2018-10" db="EMBL/GenBank/DDBJ databases">
        <title>Proposal of Lysobacter pythonis sp. nov. isolated from royal pythons (Python regius).</title>
        <authorList>
            <person name="Hans-Juergen B."/>
            <person name="Huptas C."/>
            <person name="Sandra B."/>
            <person name="Igor L."/>
            <person name="Joachim S."/>
            <person name="Siegfried S."/>
            <person name="Mareike W."/>
            <person name="Peter K."/>
        </authorList>
    </citation>
    <scope>NUCLEOTIDE SEQUENCE [LARGE SCALE GENOMIC DNA]</scope>
    <source>
        <strain evidence="9 10">4284/11</strain>
    </source>
</reference>
<dbReference type="SUPFAM" id="SSF47384">
    <property type="entry name" value="Homodimeric domain of signal transducing histidine kinase"/>
    <property type="match status" value="1"/>
</dbReference>
<dbReference type="Pfam" id="PF00512">
    <property type="entry name" value="HisKA"/>
    <property type="match status" value="1"/>
</dbReference>
<sequence>MNFWRYQWLLFVAVLVILVAPYLLMRGVNARIHHADQMVAHTSQVDSTLSQLLHEVRDLESAASTLTANVDVPNVRRRIAESSAGVPVLLEELIRLTSDNPRQQLRVGALKARIEQRVQLSLRIIASKNKEERRHLLSTMINEFPMRGASAEVRKEEFWLLEERTAEARRLRSQGEWISLGSTLVQLALLSLMLWMLRRHQMRREHAERDTANANARALAVMQTIREPIALIDREQRVVMHNLAFDELYGDGNGEAQAIDGEHIGRIGGDAWSGREMTQRLRDVVSRGRELWDFELSQTTTDGIQRTMLLNARRMSLPDSEDEVALLILSDLTHQKAAEQEINELNRQLEGKIEQVSDVNRELEAFSYSVSHDLRAPLRHISGFTEKLGRQLGERADEKSRHYLATIGASARRMAALIDDLLVYSRLGRSALRLQPVDMQSMVQEARSLLDSNTETDTPGRRIEWRIDTLPVIVADENMMRQVWSNLLGNAVKYSAPRELTRIEVSHQRLPDGRHEFSVKDNGVGFDMAYAGKLFGVFQRMHKASEFPGTGIGLATVQRVLTRHGGQISAESAPNEGSTFRFVLPAMLDNPATGRD</sequence>
<keyword evidence="7" id="KW-0472">Membrane</keyword>
<dbReference type="InterPro" id="IPR005467">
    <property type="entry name" value="His_kinase_dom"/>
</dbReference>
<dbReference type="GO" id="GO:0000156">
    <property type="term" value="F:phosphorelay response regulator activity"/>
    <property type="evidence" value="ECO:0007669"/>
    <property type="project" value="TreeGrafter"/>
</dbReference>
<dbReference type="SMART" id="SM00387">
    <property type="entry name" value="HATPase_c"/>
    <property type="match status" value="1"/>
</dbReference>
<keyword evidence="7" id="KW-0812">Transmembrane</keyword>
<dbReference type="GO" id="GO:0030295">
    <property type="term" value="F:protein kinase activator activity"/>
    <property type="evidence" value="ECO:0007669"/>
    <property type="project" value="TreeGrafter"/>
</dbReference>
<proteinExistence type="predicted"/>
<keyword evidence="4" id="KW-0808">Transferase</keyword>
<dbReference type="SUPFAM" id="SSF55785">
    <property type="entry name" value="PYP-like sensor domain (PAS domain)"/>
    <property type="match status" value="1"/>
</dbReference>
<keyword evidence="10" id="KW-1185">Reference proteome</keyword>
<dbReference type="InterPro" id="IPR036097">
    <property type="entry name" value="HisK_dim/P_sf"/>
</dbReference>
<dbReference type="InterPro" id="IPR003661">
    <property type="entry name" value="HisK_dim/P_dom"/>
</dbReference>
<feature type="coiled-coil region" evidence="6">
    <location>
        <begin position="335"/>
        <end position="362"/>
    </location>
</feature>
<keyword evidence="6" id="KW-0175">Coiled coil</keyword>
<dbReference type="InterPro" id="IPR035965">
    <property type="entry name" value="PAS-like_dom_sf"/>
</dbReference>
<dbReference type="FunFam" id="1.10.287.130:FF:000070">
    <property type="entry name" value="Histidine kinase sensor protein"/>
    <property type="match status" value="1"/>
</dbReference>
<dbReference type="Gene3D" id="1.10.287.130">
    <property type="match status" value="1"/>
</dbReference>
<dbReference type="FunFam" id="3.30.565.10:FF:000006">
    <property type="entry name" value="Sensor histidine kinase WalK"/>
    <property type="match status" value="1"/>
</dbReference>
<evidence type="ECO:0000259" key="8">
    <source>
        <dbReference type="PROSITE" id="PS50109"/>
    </source>
</evidence>
<dbReference type="OrthoDB" id="9808408at2"/>
<dbReference type="InterPro" id="IPR004358">
    <property type="entry name" value="Sig_transdc_His_kin-like_C"/>
</dbReference>
<dbReference type="RefSeq" id="WP_122102038.1">
    <property type="nucleotide sequence ID" value="NZ_RFLY01000014.1"/>
</dbReference>
<dbReference type="EC" id="2.7.13.3" evidence="2"/>
<keyword evidence="3" id="KW-0597">Phosphoprotein</keyword>
<dbReference type="GO" id="GO:0000155">
    <property type="term" value="F:phosphorelay sensor kinase activity"/>
    <property type="evidence" value="ECO:0007669"/>
    <property type="project" value="InterPro"/>
</dbReference>
<evidence type="ECO:0000256" key="4">
    <source>
        <dbReference type="ARBA" id="ARBA00022679"/>
    </source>
</evidence>
<dbReference type="InterPro" id="IPR003594">
    <property type="entry name" value="HATPase_dom"/>
</dbReference>
<feature type="transmembrane region" description="Helical" evidence="7">
    <location>
        <begin position="6"/>
        <end position="24"/>
    </location>
</feature>
<evidence type="ECO:0000256" key="6">
    <source>
        <dbReference type="SAM" id="Coils"/>
    </source>
</evidence>
<dbReference type="PRINTS" id="PR00344">
    <property type="entry name" value="BCTRLSENSOR"/>
</dbReference>
<dbReference type="SUPFAM" id="SSF55874">
    <property type="entry name" value="ATPase domain of HSP90 chaperone/DNA topoisomerase II/histidine kinase"/>
    <property type="match status" value="1"/>
</dbReference>
<keyword evidence="7" id="KW-1133">Transmembrane helix</keyword>
<dbReference type="PANTHER" id="PTHR42878:SF15">
    <property type="entry name" value="BACTERIOPHYTOCHROME"/>
    <property type="match status" value="1"/>
</dbReference>
<dbReference type="GO" id="GO:0007234">
    <property type="term" value="P:osmosensory signaling via phosphorelay pathway"/>
    <property type="evidence" value="ECO:0007669"/>
    <property type="project" value="TreeGrafter"/>
</dbReference>
<dbReference type="Gene3D" id="3.30.565.10">
    <property type="entry name" value="Histidine kinase-like ATPase, C-terminal domain"/>
    <property type="match status" value="1"/>
</dbReference>
<comment type="catalytic activity">
    <reaction evidence="1">
        <text>ATP + protein L-histidine = ADP + protein N-phospho-L-histidine.</text>
        <dbReference type="EC" id="2.7.13.3"/>
    </reaction>
</comment>
<evidence type="ECO:0000313" key="10">
    <source>
        <dbReference type="Proteomes" id="UP000275012"/>
    </source>
</evidence>
<evidence type="ECO:0000256" key="3">
    <source>
        <dbReference type="ARBA" id="ARBA00022553"/>
    </source>
</evidence>
<dbReference type="InterPro" id="IPR050351">
    <property type="entry name" value="BphY/WalK/GraS-like"/>
</dbReference>
<evidence type="ECO:0000256" key="2">
    <source>
        <dbReference type="ARBA" id="ARBA00012438"/>
    </source>
</evidence>
<comment type="caution">
    <text evidence="9">The sequence shown here is derived from an EMBL/GenBank/DDBJ whole genome shotgun (WGS) entry which is preliminary data.</text>
</comment>
<gene>
    <name evidence="9" type="ORF">EBB59_10160</name>
</gene>
<dbReference type="Pfam" id="PF02518">
    <property type="entry name" value="HATPase_c"/>
    <property type="match status" value="1"/>
</dbReference>
<dbReference type="EMBL" id="RFLY01000014">
    <property type="protein sequence ID" value="RMH90796.1"/>
    <property type="molecule type" value="Genomic_DNA"/>
</dbReference>
<dbReference type="InterPro" id="IPR036890">
    <property type="entry name" value="HATPase_C_sf"/>
</dbReference>
<dbReference type="PANTHER" id="PTHR42878">
    <property type="entry name" value="TWO-COMPONENT HISTIDINE KINASE"/>
    <property type="match status" value="1"/>
</dbReference>
<dbReference type="SMART" id="SM00388">
    <property type="entry name" value="HisKA"/>
    <property type="match status" value="1"/>
</dbReference>
<protein>
    <recommendedName>
        <fullName evidence="2">histidine kinase</fullName>
        <ecNumber evidence="2">2.7.13.3</ecNumber>
    </recommendedName>
</protein>
<dbReference type="Gene3D" id="3.30.450.20">
    <property type="entry name" value="PAS domain"/>
    <property type="match status" value="1"/>
</dbReference>
<dbReference type="Proteomes" id="UP000275012">
    <property type="component" value="Unassembled WGS sequence"/>
</dbReference>
<name>A0A3M2HM58_9GAMM</name>
<evidence type="ECO:0000256" key="7">
    <source>
        <dbReference type="SAM" id="Phobius"/>
    </source>
</evidence>
<dbReference type="GO" id="GO:0005886">
    <property type="term" value="C:plasma membrane"/>
    <property type="evidence" value="ECO:0007669"/>
    <property type="project" value="UniProtKB-ARBA"/>
</dbReference>
<accession>A0A3M2HM58</accession>
<dbReference type="CDD" id="cd00082">
    <property type="entry name" value="HisKA"/>
    <property type="match status" value="1"/>
</dbReference>
<evidence type="ECO:0000256" key="5">
    <source>
        <dbReference type="ARBA" id="ARBA00022777"/>
    </source>
</evidence>
<feature type="domain" description="Histidine kinase" evidence="8">
    <location>
        <begin position="369"/>
        <end position="588"/>
    </location>
</feature>
<dbReference type="PROSITE" id="PS50109">
    <property type="entry name" value="HIS_KIN"/>
    <property type="match status" value="1"/>
</dbReference>
<evidence type="ECO:0000313" key="9">
    <source>
        <dbReference type="EMBL" id="RMH90796.1"/>
    </source>
</evidence>
<dbReference type="AlphaFoldDB" id="A0A3M2HM58"/>
<feature type="transmembrane region" description="Helical" evidence="7">
    <location>
        <begin position="177"/>
        <end position="197"/>
    </location>
</feature>